<keyword evidence="4 8" id="KW-0812">Transmembrane</keyword>
<evidence type="ECO:0000313" key="10">
    <source>
        <dbReference type="EMBL" id="RNM17475.1"/>
    </source>
</evidence>
<keyword evidence="11" id="KW-1185">Reference proteome</keyword>
<dbReference type="InterPro" id="IPR050171">
    <property type="entry name" value="MFS_Transporters"/>
</dbReference>
<reference evidence="10 11" key="1">
    <citation type="submission" date="2018-11" db="EMBL/GenBank/DDBJ databases">
        <authorList>
            <person name="Li F."/>
        </authorList>
    </citation>
    <scope>NUCLEOTIDE SEQUENCE [LARGE SCALE GENOMIC DNA]</scope>
    <source>
        <strain evidence="10 11">Gsoil 818</strain>
    </source>
</reference>
<gene>
    <name evidence="10" type="ORF">EFL26_01425</name>
</gene>
<dbReference type="PROSITE" id="PS50850">
    <property type="entry name" value="MFS"/>
    <property type="match status" value="1"/>
</dbReference>
<evidence type="ECO:0000259" key="9">
    <source>
        <dbReference type="PROSITE" id="PS50850"/>
    </source>
</evidence>
<evidence type="ECO:0000256" key="6">
    <source>
        <dbReference type="ARBA" id="ARBA00023136"/>
    </source>
</evidence>
<feature type="region of interest" description="Disordered" evidence="7">
    <location>
        <begin position="422"/>
        <end position="458"/>
    </location>
</feature>
<dbReference type="PANTHER" id="PTHR23517">
    <property type="entry name" value="RESISTANCE PROTEIN MDTM, PUTATIVE-RELATED-RELATED"/>
    <property type="match status" value="1"/>
</dbReference>
<keyword evidence="5 8" id="KW-1133">Transmembrane helix</keyword>
<organism evidence="10 11">
    <name type="scientific">Nocardioides pocheonensis</name>
    <dbReference type="NCBI Taxonomy" id="661485"/>
    <lineage>
        <taxon>Bacteria</taxon>
        <taxon>Bacillati</taxon>
        <taxon>Actinomycetota</taxon>
        <taxon>Actinomycetes</taxon>
        <taxon>Propionibacteriales</taxon>
        <taxon>Nocardioidaceae</taxon>
        <taxon>Nocardioides</taxon>
    </lineage>
</organism>
<comment type="subcellular location">
    <subcellularLocation>
        <location evidence="1">Cell membrane</location>
        <topology evidence="1">Multi-pass membrane protein</topology>
    </subcellularLocation>
</comment>
<dbReference type="Proteomes" id="UP000279994">
    <property type="component" value="Unassembled WGS sequence"/>
</dbReference>
<dbReference type="OrthoDB" id="5379144at2"/>
<evidence type="ECO:0000256" key="8">
    <source>
        <dbReference type="SAM" id="Phobius"/>
    </source>
</evidence>
<dbReference type="InterPro" id="IPR001958">
    <property type="entry name" value="Tet-R_TetA/multi-R_MdtG-like"/>
</dbReference>
<name>A0A3N0GYC8_9ACTN</name>
<dbReference type="GO" id="GO:0022857">
    <property type="term" value="F:transmembrane transporter activity"/>
    <property type="evidence" value="ECO:0007669"/>
    <property type="project" value="InterPro"/>
</dbReference>
<dbReference type="PRINTS" id="PR01035">
    <property type="entry name" value="TCRTETA"/>
</dbReference>
<dbReference type="RefSeq" id="WP_123221095.1">
    <property type="nucleotide sequence ID" value="NZ_RJSF01000003.1"/>
</dbReference>
<feature type="transmembrane region" description="Helical" evidence="8">
    <location>
        <begin position="149"/>
        <end position="172"/>
    </location>
</feature>
<feature type="transmembrane region" description="Helical" evidence="8">
    <location>
        <begin position="326"/>
        <end position="344"/>
    </location>
</feature>
<protein>
    <submittedName>
        <fullName evidence="10">MFS transporter</fullName>
    </submittedName>
</protein>
<evidence type="ECO:0000313" key="11">
    <source>
        <dbReference type="Proteomes" id="UP000279994"/>
    </source>
</evidence>
<feature type="transmembrane region" description="Helical" evidence="8">
    <location>
        <begin position="91"/>
        <end position="110"/>
    </location>
</feature>
<evidence type="ECO:0000256" key="5">
    <source>
        <dbReference type="ARBA" id="ARBA00022989"/>
    </source>
</evidence>
<feature type="domain" description="Major facilitator superfamily (MFS) profile" evidence="9">
    <location>
        <begin position="1"/>
        <end position="419"/>
    </location>
</feature>
<keyword evidence="6 8" id="KW-0472">Membrane</keyword>
<feature type="transmembrane region" description="Helical" evidence="8">
    <location>
        <begin position="364"/>
        <end position="387"/>
    </location>
</feature>
<dbReference type="Gene3D" id="1.20.1250.20">
    <property type="entry name" value="MFS general substrate transporter like domains"/>
    <property type="match status" value="1"/>
</dbReference>
<comment type="caution">
    <text evidence="10">The sequence shown here is derived from an EMBL/GenBank/DDBJ whole genome shotgun (WGS) entry which is preliminary data.</text>
</comment>
<dbReference type="EMBL" id="RJSF01000003">
    <property type="protein sequence ID" value="RNM17475.1"/>
    <property type="molecule type" value="Genomic_DNA"/>
</dbReference>
<feature type="transmembrane region" description="Helical" evidence="8">
    <location>
        <begin position="60"/>
        <end position="79"/>
    </location>
</feature>
<dbReference type="Pfam" id="PF07690">
    <property type="entry name" value="MFS_1"/>
    <property type="match status" value="1"/>
</dbReference>
<dbReference type="SUPFAM" id="SSF103473">
    <property type="entry name" value="MFS general substrate transporter"/>
    <property type="match status" value="1"/>
</dbReference>
<dbReference type="GO" id="GO:0005886">
    <property type="term" value="C:plasma membrane"/>
    <property type="evidence" value="ECO:0007669"/>
    <property type="project" value="UniProtKB-SubCell"/>
</dbReference>
<dbReference type="PANTHER" id="PTHR23517:SF2">
    <property type="entry name" value="MULTIDRUG RESISTANCE PROTEIN MDTH"/>
    <property type="match status" value="1"/>
</dbReference>
<feature type="transmembrane region" description="Helical" evidence="8">
    <location>
        <begin position="393"/>
        <end position="411"/>
    </location>
</feature>
<accession>A0A3N0GYC8</accession>
<keyword evidence="3" id="KW-1003">Cell membrane</keyword>
<evidence type="ECO:0000256" key="3">
    <source>
        <dbReference type="ARBA" id="ARBA00022475"/>
    </source>
</evidence>
<feature type="transmembrane region" description="Helical" evidence="8">
    <location>
        <begin position="184"/>
        <end position="205"/>
    </location>
</feature>
<sequence length="458" mass="48113">MSTPTQRPTQRPSISSFWHDLPREGRLLLSVVAFEFIGTGLVLPFWVVYLHEIRHFSLDVVGLLIAGMSAAGVVTSIPGGSLIDRVGPRRAMIGVLVSSVVGEVVMAFAVNLPIAVLGMAIVGGGFGVGWPSVQALVSSVVPSEIRARYFGMNFSLLNLGIGIGGILGGLIVDVEKPVTFQAMYLGNAVSYLPGLFLLLVPLRHIGRPAPSHGDHADGATVSYLQVLRAPAMGTLCALMFVSAFVGYAQLNSGMPAYARAIGQISTRGLGLAFAANTLVIVLLQLIVLQRIEGRRRTRVIVVMAIVWAASWVLLGASGLWPGSVAATFFVAACASVFALGETLLQPTMPAIVNDLAPDHLRGRYNGLTSGCFQFASILGPIVAGFMIGHGLHLAYLLVLVAGCGVVAWLSVGRLEQQLDPTANGLRSSTTEAGPPAEVAPAEQISPTVPPSVEPVETR</sequence>
<dbReference type="InterPro" id="IPR011701">
    <property type="entry name" value="MFS"/>
</dbReference>
<feature type="transmembrane region" description="Helical" evidence="8">
    <location>
        <begin position="268"/>
        <end position="287"/>
    </location>
</feature>
<evidence type="ECO:0000256" key="1">
    <source>
        <dbReference type="ARBA" id="ARBA00004651"/>
    </source>
</evidence>
<evidence type="ECO:0000256" key="2">
    <source>
        <dbReference type="ARBA" id="ARBA00022448"/>
    </source>
</evidence>
<evidence type="ECO:0000256" key="4">
    <source>
        <dbReference type="ARBA" id="ARBA00022692"/>
    </source>
</evidence>
<keyword evidence="2" id="KW-0813">Transport</keyword>
<proteinExistence type="predicted"/>
<feature type="transmembrane region" description="Helical" evidence="8">
    <location>
        <begin position="299"/>
        <end position="320"/>
    </location>
</feature>
<dbReference type="InterPro" id="IPR036259">
    <property type="entry name" value="MFS_trans_sf"/>
</dbReference>
<feature type="transmembrane region" description="Helical" evidence="8">
    <location>
        <begin position="226"/>
        <end position="248"/>
    </location>
</feature>
<feature type="compositionally biased region" description="Low complexity" evidence="7">
    <location>
        <begin position="431"/>
        <end position="446"/>
    </location>
</feature>
<dbReference type="InterPro" id="IPR020846">
    <property type="entry name" value="MFS_dom"/>
</dbReference>
<feature type="transmembrane region" description="Helical" evidence="8">
    <location>
        <begin position="27"/>
        <end position="48"/>
    </location>
</feature>
<feature type="transmembrane region" description="Helical" evidence="8">
    <location>
        <begin position="116"/>
        <end position="137"/>
    </location>
</feature>
<evidence type="ECO:0000256" key="7">
    <source>
        <dbReference type="SAM" id="MobiDB-lite"/>
    </source>
</evidence>
<dbReference type="AlphaFoldDB" id="A0A3N0GYC8"/>